<dbReference type="GO" id="GO:0016810">
    <property type="term" value="F:hydrolase activity, acting on carbon-nitrogen (but not peptide) bonds"/>
    <property type="evidence" value="ECO:0007669"/>
    <property type="project" value="InterPro"/>
</dbReference>
<keyword evidence="6" id="KW-0119">Carbohydrate metabolism</keyword>
<evidence type="ECO:0000256" key="8">
    <source>
        <dbReference type="PROSITE-ProRule" id="PRU00261"/>
    </source>
</evidence>
<dbReference type="SUPFAM" id="SSF57016">
    <property type="entry name" value="Plant lectins/antimicrobial peptides"/>
    <property type="match status" value="3"/>
</dbReference>
<evidence type="ECO:0000256" key="9">
    <source>
        <dbReference type="SAM" id="MobiDB-lite"/>
    </source>
</evidence>
<accession>A0A364NG90</accession>
<dbReference type="OrthoDB" id="407355at2759"/>
<evidence type="ECO:0000313" key="13">
    <source>
        <dbReference type="Proteomes" id="UP000249619"/>
    </source>
</evidence>
<evidence type="ECO:0000256" key="5">
    <source>
        <dbReference type="ARBA" id="ARBA00022801"/>
    </source>
</evidence>
<dbReference type="SMART" id="SM00270">
    <property type="entry name" value="ChtBD1"/>
    <property type="match status" value="3"/>
</dbReference>
<dbReference type="Proteomes" id="UP000249619">
    <property type="component" value="Unassembled WGS sequence"/>
</dbReference>
<dbReference type="GO" id="GO:0046872">
    <property type="term" value="F:metal ion binding"/>
    <property type="evidence" value="ECO:0007669"/>
    <property type="project" value="UniProtKB-KW"/>
</dbReference>
<keyword evidence="13" id="KW-1185">Reference proteome</keyword>
<dbReference type="PROSITE" id="PS51677">
    <property type="entry name" value="NODB"/>
    <property type="match status" value="1"/>
</dbReference>
<dbReference type="Gene3D" id="3.20.20.370">
    <property type="entry name" value="Glycoside hydrolase/deacetylase"/>
    <property type="match status" value="1"/>
</dbReference>
<feature type="domain" description="NodB homology" evidence="11">
    <location>
        <begin position="149"/>
        <end position="346"/>
    </location>
</feature>
<dbReference type="PANTHER" id="PTHR46471">
    <property type="entry name" value="CHITIN DEACETYLASE"/>
    <property type="match status" value="1"/>
</dbReference>
<comment type="caution">
    <text evidence="12">The sequence shown here is derived from an EMBL/GenBank/DDBJ whole genome shotgun (WGS) entry which is preliminary data.</text>
</comment>
<dbReference type="GO" id="GO:0008061">
    <property type="term" value="F:chitin binding"/>
    <property type="evidence" value="ECO:0007669"/>
    <property type="project" value="UniProtKB-UniRule"/>
</dbReference>
<dbReference type="InterPro" id="IPR002509">
    <property type="entry name" value="NODB_dom"/>
</dbReference>
<dbReference type="InterPro" id="IPR001002">
    <property type="entry name" value="Chitin-bd_1"/>
</dbReference>
<feature type="disulfide bond" evidence="8">
    <location>
        <begin position="552"/>
        <end position="566"/>
    </location>
</feature>
<feature type="compositionally biased region" description="Basic and acidic residues" evidence="9">
    <location>
        <begin position="392"/>
        <end position="405"/>
    </location>
</feature>
<reference evidence="13" key="1">
    <citation type="submission" date="2018-05" db="EMBL/GenBank/DDBJ databases">
        <title>Draft genome sequence of Stemphylium lycopersici strain CIDEFI 213.</title>
        <authorList>
            <person name="Medina R."/>
            <person name="Franco M.E.E."/>
            <person name="Lucentini C.G."/>
            <person name="Saparrat M.C.N."/>
            <person name="Balatti P.A."/>
        </authorList>
    </citation>
    <scope>NUCLEOTIDE SEQUENCE [LARGE SCALE GENOMIC DNA]</scope>
    <source>
        <strain evidence="13">CIDEFI 213</strain>
    </source>
</reference>
<dbReference type="InterPro" id="IPR011330">
    <property type="entry name" value="Glyco_hydro/deAcase_b/a-brl"/>
</dbReference>
<name>A0A364NG90_STELY</name>
<proteinExistence type="predicted"/>
<feature type="disulfide bond" evidence="8">
    <location>
        <begin position="472"/>
        <end position="486"/>
    </location>
</feature>
<keyword evidence="4" id="KW-0732">Signal</keyword>
<dbReference type="STRING" id="183478.A0A364NG90"/>
<evidence type="ECO:0000256" key="2">
    <source>
        <dbReference type="ARBA" id="ARBA00022669"/>
    </source>
</evidence>
<feature type="domain" description="Chitin-binding type-1" evidence="10">
    <location>
        <begin position="453"/>
        <end position="499"/>
    </location>
</feature>
<dbReference type="InterPro" id="IPR018371">
    <property type="entry name" value="Chitin-binding_1_CS"/>
</dbReference>
<feature type="region of interest" description="Disordered" evidence="9">
    <location>
        <begin position="363"/>
        <end position="417"/>
    </location>
</feature>
<evidence type="ECO:0000313" key="12">
    <source>
        <dbReference type="EMBL" id="RAR16276.1"/>
    </source>
</evidence>
<feature type="compositionally biased region" description="Polar residues" evidence="9">
    <location>
        <begin position="370"/>
        <end position="387"/>
    </location>
</feature>
<organism evidence="12 13">
    <name type="scientific">Stemphylium lycopersici</name>
    <name type="common">Tomato gray leaf spot disease fungus</name>
    <name type="synonym">Thyrospora lycopersici</name>
    <dbReference type="NCBI Taxonomy" id="183478"/>
    <lineage>
        <taxon>Eukaryota</taxon>
        <taxon>Fungi</taxon>
        <taxon>Dikarya</taxon>
        <taxon>Ascomycota</taxon>
        <taxon>Pezizomycotina</taxon>
        <taxon>Dothideomycetes</taxon>
        <taxon>Pleosporomycetidae</taxon>
        <taxon>Pleosporales</taxon>
        <taxon>Pleosporineae</taxon>
        <taxon>Pleosporaceae</taxon>
        <taxon>Stemphylium</taxon>
    </lineage>
</organism>
<keyword evidence="5" id="KW-0378">Hydrolase</keyword>
<dbReference type="SUPFAM" id="SSF88713">
    <property type="entry name" value="Glycoside hydrolase/deacetylase"/>
    <property type="match status" value="1"/>
</dbReference>
<dbReference type="PROSITE" id="PS00026">
    <property type="entry name" value="CHIT_BIND_I_1"/>
    <property type="match status" value="1"/>
</dbReference>
<evidence type="ECO:0000259" key="11">
    <source>
        <dbReference type="PROSITE" id="PS51677"/>
    </source>
</evidence>
<dbReference type="InterPro" id="IPR036861">
    <property type="entry name" value="Endochitinase-like_sf"/>
</dbReference>
<dbReference type="PROSITE" id="PS50941">
    <property type="entry name" value="CHIT_BIND_I_2"/>
    <property type="match status" value="3"/>
</dbReference>
<evidence type="ECO:0000259" key="10">
    <source>
        <dbReference type="PROSITE" id="PS50941"/>
    </source>
</evidence>
<keyword evidence="2 8" id="KW-0147">Chitin-binding</keyword>
<dbReference type="Pfam" id="PF01522">
    <property type="entry name" value="Polysacc_deac_1"/>
    <property type="match status" value="1"/>
</dbReference>
<dbReference type="CDD" id="cd10951">
    <property type="entry name" value="CE4_ClCDA_like"/>
    <property type="match status" value="1"/>
</dbReference>
<dbReference type="PANTHER" id="PTHR46471:SF4">
    <property type="entry name" value="CHITIN DEACETYLASE"/>
    <property type="match status" value="1"/>
</dbReference>
<sequence length="578" mass="59956">MHYSAALAAVAAIAPIVNAHGAGLPNIVGLNPRDLKARDLLSRAGARFTSVNDLIKPKTNVKTQVLPRQDDRQCGAGVGSCPTGQCCSQAGYCGTEDDYCYSPGCDYEYGSGCPENQTPGGTNTSSVARTKLGNVQYGGGGIYGCTTPGTVAITYDDGPQKVFTSHILDVMASYDAKATFFMTGNNINKGQIDLTPEFVEVIKRMDSEGHQLASHTWTHLDLSAISKQDRYNQMIKNEMAIRNIVGKIPTYMRPPYSSCTAESGCEQDMADLGYHVTYFDLDTDDYEHDDPALIQYSKDVFEGNVSSGAAASSQWLEIGHDIHEQTAMNLTEYMLSTLTQLGYKAVTVGDCLGDPAANWYRAADGAGSGNPETSSDDSQSSYEFNSISTDDSDSHDAATSEKETAGPDAETGSASPNWSIAGTFPLLALTTTGTATASASAPASTGSKKVSTDATCAGTNGYTCLGSTFGNCCSAAGWCGSTSAYCGTGCQSGFGNCGSNGAAPTTTKASSTKAATTTKPAPSATAVGKVSTDGTCGGTSKFTCKGSSFGNCCSQYGWCGSTTGHCGTGCNSAFGTCQ</sequence>
<feature type="disulfide bond" evidence="8">
    <location>
        <begin position="81"/>
        <end position="93"/>
    </location>
</feature>
<feature type="domain" description="Chitin-binding type-1" evidence="10">
    <location>
        <begin position="71"/>
        <end position="115"/>
    </location>
</feature>
<evidence type="ECO:0000256" key="7">
    <source>
        <dbReference type="ARBA" id="ARBA00023285"/>
    </source>
</evidence>
<evidence type="ECO:0000256" key="6">
    <source>
        <dbReference type="ARBA" id="ARBA00023277"/>
    </source>
</evidence>
<protein>
    <submittedName>
        <fullName evidence="12">Carbohydrate esterase family 4 protein</fullName>
    </submittedName>
</protein>
<comment type="caution">
    <text evidence="8">Lacks conserved residue(s) required for the propagation of feature annotation.</text>
</comment>
<comment type="cofactor">
    <cofactor evidence="1">
        <name>Co(2+)</name>
        <dbReference type="ChEBI" id="CHEBI:48828"/>
    </cofactor>
</comment>
<dbReference type="EMBL" id="QGDH01000004">
    <property type="protein sequence ID" value="RAR16276.1"/>
    <property type="molecule type" value="Genomic_DNA"/>
</dbReference>
<keyword evidence="3" id="KW-0479">Metal-binding</keyword>
<keyword evidence="7" id="KW-0170">Cobalt</keyword>
<gene>
    <name evidence="12" type="ORF">DDE83_000404</name>
</gene>
<dbReference type="CDD" id="cd11618">
    <property type="entry name" value="ChtBD1_1"/>
    <property type="match status" value="2"/>
</dbReference>
<feature type="domain" description="Chitin-binding type-1" evidence="10">
    <location>
        <begin position="533"/>
        <end position="578"/>
    </location>
</feature>
<evidence type="ECO:0000256" key="4">
    <source>
        <dbReference type="ARBA" id="ARBA00022729"/>
    </source>
</evidence>
<dbReference type="GO" id="GO:0005975">
    <property type="term" value="P:carbohydrate metabolic process"/>
    <property type="evidence" value="ECO:0007669"/>
    <property type="project" value="InterPro"/>
</dbReference>
<keyword evidence="8" id="KW-1015">Disulfide bond</keyword>
<dbReference type="AlphaFoldDB" id="A0A364NG90"/>
<feature type="disulfide bond" evidence="8">
    <location>
        <begin position="86"/>
        <end position="100"/>
    </location>
</feature>
<evidence type="ECO:0000256" key="1">
    <source>
        <dbReference type="ARBA" id="ARBA00001941"/>
    </source>
</evidence>
<dbReference type="CDD" id="cd00035">
    <property type="entry name" value="ChtBD1"/>
    <property type="match status" value="1"/>
</dbReference>
<evidence type="ECO:0000256" key="3">
    <source>
        <dbReference type="ARBA" id="ARBA00022723"/>
    </source>
</evidence>
<dbReference type="Gene3D" id="3.30.60.10">
    <property type="entry name" value="Endochitinase-like"/>
    <property type="match status" value="3"/>
</dbReference>